<dbReference type="Proteomes" id="UP000199682">
    <property type="component" value="Unassembled WGS sequence"/>
</dbReference>
<dbReference type="PANTHER" id="PTHR45566">
    <property type="entry name" value="HTH-TYPE TRANSCRIPTIONAL REGULATOR YHJB-RELATED"/>
    <property type="match status" value="1"/>
</dbReference>
<dbReference type="AlphaFoldDB" id="A0A1G8YEU3"/>
<dbReference type="PRINTS" id="PR00038">
    <property type="entry name" value="HTHLUXR"/>
</dbReference>
<dbReference type="EMBL" id="FNET01000004">
    <property type="protein sequence ID" value="SDK00560.1"/>
    <property type="molecule type" value="Genomic_DNA"/>
</dbReference>
<proteinExistence type="predicted"/>
<dbReference type="InterPro" id="IPR051015">
    <property type="entry name" value="EvgA-like"/>
</dbReference>
<evidence type="ECO:0000313" key="2">
    <source>
        <dbReference type="EMBL" id="SDK00560.1"/>
    </source>
</evidence>
<accession>A0A1G8YEU3</accession>
<evidence type="ECO:0000259" key="1">
    <source>
        <dbReference type="PROSITE" id="PS50043"/>
    </source>
</evidence>
<dbReference type="PANTHER" id="PTHR45566:SF1">
    <property type="entry name" value="HTH-TYPE TRANSCRIPTIONAL REGULATOR YHJB-RELATED"/>
    <property type="match status" value="1"/>
</dbReference>
<dbReference type="InterPro" id="IPR016032">
    <property type="entry name" value="Sig_transdc_resp-reg_C-effctor"/>
</dbReference>
<name>A0A1G8YEU3_9PSEU</name>
<dbReference type="SMART" id="SM00421">
    <property type="entry name" value="HTH_LUXR"/>
    <property type="match status" value="1"/>
</dbReference>
<dbReference type="Gene3D" id="3.40.50.2300">
    <property type="match status" value="1"/>
</dbReference>
<dbReference type="InterPro" id="IPR000792">
    <property type="entry name" value="Tscrpt_reg_LuxR_C"/>
</dbReference>
<protein>
    <submittedName>
        <fullName evidence="2">DNA-binding response regulator, NarL/FixJ family, contains REC and HTH domains</fullName>
    </submittedName>
</protein>
<gene>
    <name evidence="2" type="ORF">SAMN04488074_1049</name>
</gene>
<evidence type="ECO:0000313" key="3">
    <source>
        <dbReference type="Proteomes" id="UP000199682"/>
    </source>
</evidence>
<sequence length="239" mass="25841">MIRTSLASAPLRVLAADATPVFREGLRAVIDRTVGLEWAGGTDHADAIRRGVRTIGPRVVVLDSAVDPTCTLIRDLVEINPELMVAVLFRDHDRSPASVRVAQSSGARCLLSRDTEASVMVRALLQAHQTGRYVDPRLTMVLSRPWQSASACDAGVLLTARQRQILALVAQGMSEPDIARHLDLGAATVSSHMKETRRRLGARDRAHAVALAYHVGVLPLRPALVAQRGISPVRPAHTD</sequence>
<organism evidence="2 3">
    <name type="scientific">Lentzea albidocapillata subsp. violacea</name>
    <dbReference type="NCBI Taxonomy" id="128104"/>
    <lineage>
        <taxon>Bacteria</taxon>
        <taxon>Bacillati</taxon>
        <taxon>Actinomycetota</taxon>
        <taxon>Actinomycetes</taxon>
        <taxon>Pseudonocardiales</taxon>
        <taxon>Pseudonocardiaceae</taxon>
        <taxon>Lentzea</taxon>
    </lineage>
</organism>
<feature type="domain" description="HTH luxR-type" evidence="1">
    <location>
        <begin position="151"/>
        <end position="216"/>
    </location>
</feature>
<dbReference type="GO" id="GO:0006355">
    <property type="term" value="P:regulation of DNA-templated transcription"/>
    <property type="evidence" value="ECO:0007669"/>
    <property type="project" value="InterPro"/>
</dbReference>
<dbReference type="SUPFAM" id="SSF46894">
    <property type="entry name" value="C-terminal effector domain of the bipartite response regulators"/>
    <property type="match status" value="1"/>
</dbReference>
<dbReference type="CDD" id="cd06170">
    <property type="entry name" value="LuxR_C_like"/>
    <property type="match status" value="1"/>
</dbReference>
<dbReference type="Pfam" id="PF00196">
    <property type="entry name" value="GerE"/>
    <property type="match status" value="1"/>
</dbReference>
<keyword evidence="2" id="KW-0238">DNA-binding</keyword>
<dbReference type="RefSeq" id="WP_090005655.1">
    <property type="nucleotide sequence ID" value="NZ_FNET01000004.1"/>
</dbReference>
<dbReference type="GO" id="GO:0003677">
    <property type="term" value="F:DNA binding"/>
    <property type="evidence" value="ECO:0007669"/>
    <property type="project" value="UniProtKB-KW"/>
</dbReference>
<reference evidence="3" key="1">
    <citation type="submission" date="2016-10" db="EMBL/GenBank/DDBJ databases">
        <authorList>
            <person name="Varghese N."/>
            <person name="Submissions S."/>
        </authorList>
    </citation>
    <scope>NUCLEOTIDE SEQUENCE [LARGE SCALE GENOMIC DNA]</scope>
    <source>
        <strain evidence="3">DSM 44796</strain>
    </source>
</reference>
<dbReference type="PROSITE" id="PS50043">
    <property type="entry name" value="HTH_LUXR_2"/>
    <property type="match status" value="1"/>
</dbReference>